<dbReference type="SMART" id="SM00184">
    <property type="entry name" value="RING"/>
    <property type="match status" value="1"/>
</dbReference>
<dbReference type="AlphaFoldDB" id="A0A8E2B5K3"/>
<dbReference type="GO" id="GO:0061630">
    <property type="term" value="F:ubiquitin protein ligase activity"/>
    <property type="evidence" value="ECO:0007669"/>
    <property type="project" value="TreeGrafter"/>
</dbReference>
<dbReference type="GO" id="GO:0008270">
    <property type="term" value="F:zinc ion binding"/>
    <property type="evidence" value="ECO:0007669"/>
    <property type="project" value="UniProtKB-KW"/>
</dbReference>
<dbReference type="InterPro" id="IPR001841">
    <property type="entry name" value="Znf_RING"/>
</dbReference>
<dbReference type="PANTHER" id="PTHR46171">
    <property type="entry name" value="GH10160P"/>
    <property type="match status" value="1"/>
</dbReference>
<evidence type="ECO:0000313" key="7">
    <source>
        <dbReference type="EMBL" id="OCH92415.1"/>
    </source>
</evidence>
<dbReference type="SMART" id="SM00744">
    <property type="entry name" value="RINGv"/>
    <property type="match status" value="1"/>
</dbReference>
<evidence type="ECO:0000256" key="2">
    <source>
        <dbReference type="ARBA" id="ARBA00022771"/>
    </source>
</evidence>
<evidence type="ECO:0000313" key="8">
    <source>
        <dbReference type="Proteomes" id="UP000250043"/>
    </source>
</evidence>
<feature type="non-terminal residue" evidence="7">
    <location>
        <position position="157"/>
    </location>
</feature>
<proteinExistence type="predicted"/>
<dbReference type="Proteomes" id="UP000250043">
    <property type="component" value="Unassembled WGS sequence"/>
</dbReference>
<evidence type="ECO:0000256" key="4">
    <source>
        <dbReference type="PROSITE-ProRule" id="PRU00175"/>
    </source>
</evidence>
<dbReference type="GO" id="GO:0016567">
    <property type="term" value="P:protein ubiquitination"/>
    <property type="evidence" value="ECO:0007669"/>
    <property type="project" value="TreeGrafter"/>
</dbReference>
<evidence type="ECO:0000256" key="5">
    <source>
        <dbReference type="SAM" id="MobiDB-lite"/>
    </source>
</evidence>
<dbReference type="SUPFAM" id="SSF57850">
    <property type="entry name" value="RING/U-box"/>
    <property type="match status" value="1"/>
</dbReference>
<organism evidence="7 8">
    <name type="scientific">Obba rivulosa</name>
    <dbReference type="NCBI Taxonomy" id="1052685"/>
    <lineage>
        <taxon>Eukaryota</taxon>
        <taxon>Fungi</taxon>
        <taxon>Dikarya</taxon>
        <taxon>Basidiomycota</taxon>
        <taxon>Agaricomycotina</taxon>
        <taxon>Agaricomycetes</taxon>
        <taxon>Polyporales</taxon>
        <taxon>Gelatoporiaceae</taxon>
        <taxon>Obba</taxon>
    </lineage>
</organism>
<protein>
    <recommendedName>
        <fullName evidence="6">RING-type domain-containing protein</fullName>
    </recommendedName>
</protein>
<sequence length="157" mass="17559">DEDLDTSYEGLLHLASVMGEALPRGTPDDILSRLPTALYRDWATGESDDRCPICLDDYEPADPVLKVTDCSHWFHKVCIEKWLKTARTCPVCRGRVNGRTHQHQRAGNAEQGPSIAGPSRPQNAPPPEQVDSETTSDTWNEDDCPTPRLRPTPPWRS</sequence>
<dbReference type="PANTHER" id="PTHR46171:SF3">
    <property type="entry name" value="GH10160P"/>
    <property type="match status" value="1"/>
</dbReference>
<evidence type="ECO:0000259" key="6">
    <source>
        <dbReference type="PROSITE" id="PS50089"/>
    </source>
</evidence>
<name>A0A8E2B5K3_9APHY</name>
<keyword evidence="1" id="KW-0479">Metal-binding</keyword>
<evidence type="ECO:0000256" key="1">
    <source>
        <dbReference type="ARBA" id="ARBA00022723"/>
    </source>
</evidence>
<keyword evidence="8" id="KW-1185">Reference proteome</keyword>
<keyword evidence="2 4" id="KW-0863">Zinc-finger</keyword>
<dbReference type="EMBL" id="KV722369">
    <property type="protein sequence ID" value="OCH92415.1"/>
    <property type="molecule type" value="Genomic_DNA"/>
</dbReference>
<dbReference type="InterPro" id="IPR013083">
    <property type="entry name" value="Znf_RING/FYVE/PHD"/>
</dbReference>
<dbReference type="PROSITE" id="PS50089">
    <property type="entry name" value="ZF_RING_2"/>
    <property type="match status" value="1"/>
</dbReference>
<reference evidence="7 8" key="1">
    <citation type="submission" date="2016-07" db="EMBL/GenBank/DDBJ databases">
        <title>Draft genome of the white-rot fungus Obba rivulosa 3A-2.</title>
        <authorList>
            <consortium name="DOE Joint Genome Institute"/>
            <person name="Miettinen O."/>
            <person name="Riley R."/>
            <person name="Acob R."/>
            <person name="Barry K."/>
            <person name="Cullen D."/>
            <person name="De Vries R."/>
            <person name="Hainaut M."/>
            <person name="Hatakka A."/>
            <person name="Henrissat B."/>
            <person name="Hilden K."/>
            <person name="Kuo R."/>
            <person name="Labutti K."/>
            <person name="Lipzen A."/>
            <person name="Makela M.R."/>
            <person name="Sandor L."/>
            <person name="Spatafora J.W."/>
            <person name="Grigoriev I.V."/>
            <person name="Hibbett D.S."/>
        </authorList>
    </citation>
    <scope>NUCLEOTIDE SEQUENCE [LARGE SCALE GENOMIC DNA]</scope>
    <source>
        <strain evidence="7 8">3A-2</strain>
    </source>
</reference>
<feature type="compositionally biased region" description="Pro residues" evidence="5">
    <location>
        <begin position="148"/>
        <end position="157"/>
    </location>
</feature>
<dbReference type="OrthoDB" id="8062037at2759"/>
<keyword evidence="3" id="KW-0862">Zinc</keyword>
<evidence type="ECO:0000256" key="3">
    <source>
        <dbReference type="ARBA" id="ARBA00022833"/>
    </source>
</evidence>
<accession>A0A8E2B5K3</accession>
<dbReference type="InterPro" id="IPR011016">
    <property type="entry name" value="Znf_RING-CH"/>
</dbReference>
<gene>
    <name evidence="7" type="ORF">OBBRIDRAFT_726833</name>
</gene>
<feature type="domain" description="RING-type" evidence="6">
    <location>
        <begin position="51"/>
        <end position="93"/>
    </location>
</feature>
<dbReference type="Pfam" id="PF13639">
    <property type="entry name" value="zf-RING_2"/>
    <property type="match status" value="1"/>
</dbReference>
<feature type="region of interest" description="Disordered" evidence="5">
    <location>
        <begin position="98"/>
        <end position="157"/>
    </location>
</feature>
<dbReference type="Gene3D" id="3.30.40.10">
    <property type="entry name" value="Zinc/RING finger domain, C3HC4 (zinc finger)"/>
    <property type="match status" value="1"/>
</dbReference>